<proteinExistence type="predicted"/>
<dbReference type="Gene3D" id="3.40.630.30">
    <property type="match status" value="1"/>
</dbReference>
<evidence type="ECO:0000313" key="4">
    <source>
        <dbReference type="EMBL" id="QDZ08368.1"/>
    </source>
</evidence>
<dbReference type="Pfam" id="PF00583">
    <property type="entry name" value="Acetyltransf_1"/>
    <property type="match status" value="1"/>
</dbReference>
<evidence type="ECO:0000256" key="1">
    <source>
        <dbReference type="ARBA" id="ARBA00022679"/>
    </source>
</evidence>
<dbReference type="InterPro" id="IPR050832">
    <property type="entry name" value="Bact_Acetyltransf"/>
</dbReference>
<dbReference type="GO" id="GO:0016747">
    <property type="term" value="F:acyltransferase activity, transferring groups other than amino-acyl groups"/>
    <property type="evidence" value="ECO:0007669"/>
    <property type="project" value="InterPro"/>
</dbReference>
<name>A0A5B8LJG9_9SPHN</name>
<dbReference type="SUPFAM" id="SSF55729">
    <property type="entry name" value="Acyl-CoA N-acyltransferases (Nat)"/>
    <property type="match status" value="1"/>
</dbReference>
<accession>A0A5B8LJG9</accession>
<gene>
    <name evidence="4" type="ORF">FPZ24_13515</name>
</gene>
<keyword evidence="2" id="KW-0012">Acyltransferase</keyword>
<dbReference type="PANTHER" id="PTHR43877">
    <property type="entry name" value="AMINOALKYLPHOSPHONATE N-ACETYLTRANSFERASE-RELATED-RELATED"/>
    <property type="match status" value="1"/>
</dbReference>
<keyword evidence="1 4" id="KW-0808">Transferase</keyword>
<evidence type="ECO:0000259" key="3">
    <source>
        <dbReference type="PROSITE" id="PS51186"/>
    </source>
</evidence>
<reference evidence="4 5" key="1">
    <citation type="submission" date="2019-07" db="EMBL/GenBank/DDBJ databases">
        <title>Full genome sequence of Sphingomonas sp. 4R-6-7(HKS19).</title>
        <authorList>
            <person name="Im W.-T."/>
        </authorList>
    </citation>
    <scope>NUCLEOTIDE SEQUENCE [LARGE SCALE GENOMIC DNA]</scope>
    <source>
        <strain evidence="4 5">HKS19</strain>
    </source>
</reference>
<dbReference type="KEGG" id="spai:FPZ24_13515"/>
<dbReference type="OrthoDB" id="8221829at2"/>
<dbReference type="InterPro" id="IPR016181">
    <property type="entry name" value="Acyl_CoA_acyltransferase"/>
</dbReference>
<evidence type="ECO:0000313" key="5">
    <source>
        <dbReference type="Proteomes" id="UP000315673"/>
    </source>
</evidence>
<dbReference type="CDD" id="cd04301">
    <property type="entry name" value="NAT_SF"/>
    <property type="match status" value="1"/>
</dbReference>
<dbReference type="RefSeq" id="WP_146572828.1">
    <property type="nucleotide sequence ID" value="NZ_CP042306.1"/>
</dbReference>
<keyword evidence="5" id="KW-1185">Reference proteome</keyword>
<feature type="domain" description="N-acetyltransferase" evidence="3">
    <location>
        <begin position="3"/>
        <end position="163"/>
    </location>
</feature>
<dbReference type="PROSITE" id="PS51186">
    <property type="entry name" value="GNAT"/>
    <property type="match status" value="1"/>
</dbReference>
<sequence>MSHVIRRFRPEDRDKVIAFAASLPEHDLLFLSRDVREPRVVTAWLDAIETGEIDSLVAEDGGAIVATAALVHDPLSWSRHVGEVRLLVASGRRGSGLGSDLLQAIFMIAQQRGLAKLTARMTVDQTGSIALFEGVGFRAEAMLKDQVRGADGTSHDIAILSYDAARVAARHQAIGIE</sequence>
<protein>
    <submittedName>
        <fullName evidence="4">GNAT family N-acetyltransferase</fullName>
    </submittedName>
</protein>
<dbReference type="AlphaFoldDB" id="A0A5B8LJG9"/>
<organism evidence="4 5">
    <name type="scientific">Sphingomonas panacisoli</name>
    <dbReference type="NCBI Taxonomy" id="1813879"/>
    <lineage>
        <taxon>Bacteria</taxon>
        <taxon>Pseudomonadati</taxon>
        <taxon>Pseudomonadota</taxon>
        <taxon>Alphaproteobacteria</taxon>
        <taxon>Sphingomonadales</taxon>
        <taxon>Sphingomonadaceae</taxon>
        <taxon>Sphingomonas</taxon>
    </lineage>
</organism>
<dbReference type="Proteomes" id="UP000315673">
    <property type="component" value="Chromosome"/>
</dbReference>
<dbReference type="EMBL" id="CP042306">
    <property type="protein sequence ID" value="QDZ08368.1"/>
    <property type="molecule type" value="Genomic_DNA"/>
</dbReference>
<evidence type="ECO:0000256" key="2">
    <source>
        <dbReference type="ARBA" id="ARBA00023315"/>
    </source>
</evidence>
<dbReference type="InterPro" id="IPR000182">
    <property type="entry name" value="GNAT_dom"/>
</dbReference>
<dbReference type="PANTHER" id="PTHR43877:SF1">
    <property type="entry name" value="ACETYLTRANSFERASE"/>
    <property type="match status" value="1"/>
</dbReference>